<sequence>MDLPSDCSSGTSTFQPVMQRRILACQQDRRRLKHLIFDLEDRLADTDKHLEEIKAEARTSNRELWKCIKDKVDTAWKCAKMKIYLERVFGAQEIQKLWGSDEPLMIDSKDPGAHSTDTFAKAEHLLKNQDSMEMNLKIDEGEVKLFLEGNKSYTEVVESSKMPPGI</sequence>
<dbReference type="AlphaFoldDB" id="A0A6J0PD86"/>
<feature type="coiled-coil region" evidence="1">
    <location>
        <begin position="36"/>
        <end position="63"/>
    </location>
</feature>
<name>A0A6J0PD86_ELAGV</name>
<dbReference type="OrthoDB" id="773812at2759"/>
<accession>A0A6J0PD86</accession>
<organism evidence="2 3">
    <name type="scientific">Elaeis guineensis var. tenera</name>
    <name type="common">Oil palm</name>
    <dbReference type="NCBI Taxonomy" id="51953"/>
    <lineage>
        <taxon>Eukaryota</taxon>
        <taxon>Viridiplantae</taxon>
        <taxon>Streptophyta</taxon>
        <taxon>Embryophyta</taxon>
        <taxon>Tracheophyta</taxon>
        <taxon>Spermatophyta</taxon>
        <taxon>Magnoliopsida</taxon>
        <taxon>Liliopsida</taxon>
        <taxon>Arecaceae</taxon>
        <taxon>Arecoideae</taxon>
        <taxon>Cocoseae</taxon>
        <taxon>Elaeidinae</taxon>
        <taxon>Elaeis</taxon>
    </lineage>
</organism>
<dbReference type="RefSeq" id="XP_019703136.1">
    <property type="nucleotide sequence ID" value="XM_019847577.2"/>
</dbReference>
<dbReference type="GeneID" id="105036240"/>
<keyword evidence="1" id="KW-0175">Coiled coil</keyword>
<evidence type="ECO:0000256" key="1">
    <source>
        <dbReference type="SAM" id="Coils"/>
    </source>
</evidence>
<protein>
    <submittedName>
        <fullName evidence="3">Uncharacterized protein LOC105036240</fullName>
    </submittedName>
</protein>
<proteinExistence type="predicted"/>
<reference evidence="3" key="1">
    <citation type="submission" date="2025-08" db="UniProtKB">
        <authorList>
            <consortium name="RefSeq"/>
        </authorList>
    </citation>
    <scope>IDENTIFICATION</scope>
</reference>
<gene>
    <name evidence="3" type="primary">LOC105036240</name>
</gene>
<dbReference type="Proteomes" id="UP000504607">
    <property type="component" value="Unplaced"/>
</dbReference>
<dbReference type="KEGG" id="egu:105036240"/>
<dbReference type="InParanoid" id="A0A6J0PD86"/>
<keyword evidence="2" id="KW-1185">Reference proteome</keyword>
<evidence type="ECO:0000313" key="2">
    <source>
        <dbReference type="Proteomes" id="UP000504607"/>
    </source>
</evidence>
<evidence type="ECO:0000313" key="3">
    <source>
        <dbReference type="RefSeq" id="XP_019703136.1"/>
    </source>
</evidence>